<proteinExistence type="predicted"/>
<name>A0A812IXM1_9DINO</name>
<keyword evidence="2" id="KW-0067">ATP-binding</keyword>
<dbReference type="InterPro" id="IPR029055">
    <property type="entry name" value="Ntn_hydrolases_N"/>
</dbReference>
<keyword evidence="1" id="KW-0547">Nucleotide-binding</keyword>
<dbReference type="InterPro" id="IPR017932">
    <property type="entry name" value="GATase_2_dom"/>
</dbReference>
<comment type="caution">
    <text evidence="4">The sequence shown here is derived from an EMBL/GenBank/DDBJ whole genome shotgun (WGS) entry which is preliminary data.</text>
</comment>
<gene>
    <name evidence="4" type="ORF">SNEC2469_LOCUS1110</name>
</gene>
<dbReference type="GO" id="GO:0005829">
    <property type="term" value="C:cytosol"/>
    <property type="evidence" value="ECO:0007669"/>
    <property type="project" value="TreeGrafter"/>
</dbReference>
<evidence type="ECO:0000259" key="3">
    <source>
        <dbReference type="PROSITE" id="PS51278"/>
    </source>
</evidence>
<evidence type="ECO:0000313" key="4">
    <source>
        <dbReference type="EMBL" id="CAE7190426.1"/>
    </source>
</evidence>
<dbReference type="Gene3D" id="3.60.20.10">
    <property type="entry name" value="Glutamine Phosphoribosylpyrophosphate, subunit 1, domain 1"/>
    <property type="match status" value="1"/>
</dbReference>
<dbReference type="PANTHER" id="PTHR11772">
    <property type="entry name" value="ASPARAGINE SYNTHETASE"/>
    <property type="match status" value="1"/>
</dbReference>
<dbReference type="PANTHER" id="PTHR11772:SF2">
    <property type="entry name" value="ASPARAGINE SYNTHETASE [GLUTAMINE-HYDROLYZING]"/>
    <property type="match status" value="1"/>
</dbReference>
<evidence type="ECO:0000256" key="1">
    <source>
        <dbReference type="ARBA" id="ARBA00022741"/>
    </source>
</evidence>
<dbReference type="AlphaFoldDB" id="A0A812IXM1"/>
<dbReference type="GO" id="GO:0006529">
    <property type="term" value="P:asparagine biosynthetic process"/>
    <property type="evidence" value="ECO:0007669"/>
    <property type="project" value="TreeGrafter"/>
</dbReference>
<dbReference type="GO" id="GO:0004066">
    <property type="term" value="F:asparagine synthase (glutamine-hydrolyzing) activity"/>
    <property type="evidence" value="ECO:0007669"/>
    <property type="project" value="TreeGrafter"/>
</dbReference>
<dbReference type="Proteomes" id="UP000601435">
    <property type="component" value="Unassembled WGS sequence"/>
</dbReference>
<organism evidence="4 5">
    <name type="scientific">Symbiodinium necroappetens</name>
    <dbReference type="NCBI Taxonomy" id="1628268"/>
    <lineage>
        <taxon>Eukaryota</taxon>
        <taxon>Sar</taxon>
        <taxon>Alveolata</taxon>
        <taxon>Dinophyceae</taxon>
        <taxon>Suessiales</taxon>
        <taxon>Symbiodiniaceae</taxon>
        <taxon>Symbiodinium</taxon>
    </lineage>
</organism>
<dbReference type="OrthoDB" id="409189at2759"/>
<dbReference type="GO" id="GO:0005524">
    <property type="term" value="F:ATP binding"/>
    <property type="evidence" value="ECO:0007669"/>
    <property type="project" value="UniProtKB-KW"/>
</dbReference>
<dbReference type="EMBL" id="CAJNJA010005441">
    <property type="protein sequence ID" value="CAE7190426.1"/>
    <property type="molecule type" value="Genomic_DNA"/>
</dbReference>
<accession>A0A812IXM1</accession>
<keyword evidence="5" id="KW-1185">Reference proteome</keyword>
<feature type="domain" description="Glutamine amidotransferase type-2" evidence="3">
    <location>
        <begin position="2"/>
        <end position="162"/>
    </location>
</feature>
<protein>
    <recommendedName>
        <fullName evidence="3">Glutamine amidotransferase type-2 domain-containing protein</fullName>
    </recommendedName>
</protein>
<evidence type="ECO:0000313" key="5">
    <source>
        <dbReference type="Proteomes" id="UP000601435"/>
    </source>
</evidence>
<dbReference type="PROSITE" id="PS51278">
    <property type="entry name" value="GATASE_TYPE_2"/>
    <property type="match status" value="1"/>
</dbReference>
<sequence length="162" mass="17924">MCGILALFGVQEAGPLRKQVVEAAKLLRHRGPDWSGVYCEGSAIIAHERLAIVDPDSGDQPLYNEAKDIVLGVNGEIYNYEELQKGLEARAHGKHRFLTKSDCEVLLHLYAEDGIDFMSKNEVCGMYAFAIWDKKKQSCLTRRTVVQTEVASADIACPARGL</sequence>
<evidence type="ECO:0000256" key="2">
    <source>
        <dbReference type="ARBA" id="ARBA00022840"/>
    </source>
</evidence>
<dbReference type="Pfam" id="PF13522">
    <property type="entry name" value="GATase_6"/>
    <property type="match status" value="1"/>
</dbReference>
<dbReference type="InterPro" id="IPR033738">
    <property type="entry name" value="AsnB_N"/>
</dbReference>
<dbReference type="CDD" id="cd00712">
    <property type="entry name" value="AsnB"/>
    <property type="match status" value="1"/>
</dbReference>
<dbReference type="InterPro" id="IPR050795">
    <property type="entry name" value="Asn_Synthetase"/>
</dbReference>
<reference evidence="4" key="1">
    <citation type="submission" date="2021-02" db="EMBL/GenBank/DDBJ databases">
        <authorList>
            <person name="Dougan E. K."/>
            <person name="Rhodes N."/>
            <person name="Thang M."/>
            <person name="Chan C."/>
        </authorList>
    </citation>
    <scope>NUCLEOTIDE SEQUENCE</scope>
</reference>
<dbReference type="SUPFAM" id="SSF56235">
    <property type="entry name" value="N-terminal nucleophile aminohydrolases (Ntn hydrolases)"/>
    <property type="match status" value="1"/>
</dbReference>